<dbReference type="OrthoDB" id="10617820at2759"/>
<comment type="caution">
    <text evidence="1">The sequence shown here is derived from an EMBL/GenBank/DDBJ whole genome shotgun (WGS) entry which is preliminary data.</text>
</comment>
<dbReference type="AlphaFoldDB" id="A0A9W6X1L0"/>
<name>A0A9W6X1L0_9STRA</name>
<keyword evidence="2" id="KW-1185">Reference proteome</keyword>
<accession>A0A9W6X1L0</accession>
<sequence>MISLRGNFLETINELAELAPNYVLLELSVRENPLRGLPAVMMSPASMVGRLDLQETNISALPTWTETQIVDVAYMHGTPYCTKAMANTRQLNVLCI</sequence>
<evidence type="ECO:0000313" key="1">
    <source>
        <dbReference type="EMBL" id="GMF25886.1"/>
    </source>
</evidence>
<dbReference type="Proteomes" id="UP001165083">
    <property type="component" value="Unassembled WGS sequence"/>
</dbReference>
<dbReference type="EMBL" id="BSXW01000576">
    <property type="protein sequence ID" value="GMF25886.1"/>
    <property type="molecule type" value="Genomic_DNA"/>
</dbReference>
<evidence type="ECO:0000313" key="2">
    <source>
        <dbReference type="Proteomes" id="UP001165083"/>
    </source>
</evidence>
<proteinExistence type="predicted"/>
<reference evidence="1" key="1">
    <citation type="submission" date="2023-04" db="EMBL/GenBank/DDBJ databases">
        <title>Phytophthora lilii NBRC 32176.</title>
        <authorList>
            <person name="Ichikawa N."/>
            <person name="Sato H."/>
            <person name="Tonouchi N."/>
        </authorList>
    </citation>
    <scope>NUCLEOTIDE SEQUENCE</scope>
    <source>
        <strain evidence="1">NBRC 32176</strain>
    </source>
</reference>
<organism evidence="1 2">
    <name type="scientific">Phytophthora lilii</name>
    <dbReference type="NCBI Taxonomy" id="2077276"/>
    <lineage>
        <taxon>Eukaryota</taxon>
        <taxon>Sar</taxon>
        <taxon>Stramenopiles</taxon>
        <taxon>Oomycota</taxon>
        <taxon>Peronosporomycetes</taxon>
        <taxon>Peronosporales</taxon>
        <taxon>Peronosporaceae</taxon>
        <taxon>Phytophthora</taxon>
    </lineage>
</organism>
<protein>
    <submittedName>
        <fullName evidence="1">Unnamed protein product</fullName>
    </submittedName>
</protein>
<gene>
    <name evidence="1" type="ORF">Plil01_001073300</name>
</gene>